<organism evidence="2">
    <name type="scientific">marine sediment metagenome</name>
    <dbReference type="NCBI Taxonomy" id="412755"/>
    <lineage>
        <taxon>unclassified sequences</taxon>
        <taxon>metagenomes</taxon>
        <taxon>ecological metagenomes</taxon>
    </lineage>
</organism>
<reference evidence="2" key="1">
    <citation type="journal article" date="2015" name="Nature">
        <title>Complex archaea that bridge the gap between prokaryotes and eukaryotes.</title>
        <authorList>
            <person name="Spang A."/>
            <person name="Saw J.H."/>
            <person name="Jorgensen S.L."/>
            <person name="Zaremba-Niedzwiedzka K."/>
            <person name="Martijn J."/>
            <person name="Lind A.E."/>
            <person name="van Eijk R."/>
            <person name="Schleper C."/>
            <person name="Guy L."/>
            <person name="Ettema T.J."/>
        </authorList>
    </citation>
    <scope>NUCLEOTIDE SEQUENCE</scope>
</reference>
<keyword evidence="1" id="KW-0812">Transmembrane</keyword>
<evidence type="ECO:0000313" key="2">
    <source>
        <dbReference type="EMBL" id="KKM68239.1"/>
    </source>
</evidence>
<dbReference type="AlphaFoldDB" id="A0A0F9JEK0"/>
<gene>
    <name evidence="2" type="ORF">LCGC14_1462960</name>
</gene>
<evidence type="ECO:0000256" key="1">
    <source>
        <dbReference type="SAM" id="Phobius"/>
    </source>
</evidence>
<sequence>MDRAAKGSMGFFIIVVAGSIPGVLYHPVFTFIGCGLGLLFQWDYYRRALKKIKKKTTNEALEFYRNKRFFNLN</sequence>
<accession>A0A0F9JEK0</accession>
<keyword evidence="1" id="KW-0472">Membrane</keyword>
<name>A0A0F9JEK0_9ZZZZ</name>
<feature type="transmembrane region" description="Helical" evidence="1">
    <location>
        <begin position="12"/>
        <end position="45"/>
    </location>
</feature>
<keyword evidence="1" id="KW-1133">Transmembrane helix</keyword>
<comment type="caution">
    <text evidence="2">The sequence shown here is derived from an EMBL/GenBank/DDBJ whole genome shotgun (WGS) entry which is preliminary data.</text>
</comment>
<proteinExistence type="predicted"/>
<protein>
    <submittedName>
        <fullName evidence="2">Uncharacterized protein</fullName>
    </submittedName>
</protein>
<dbReference type="PROSITE" id="PS51257">
    <property type="entry name" value="PROKAR_LIPOPROTEIN"/>
    <property type="match status" value="1"/>
</dbReference>
<dbReference type="EMBL" id="LAZR01010206">
    <property type="protein sequence ID" value="KKM68239.1"/>
    <property type="molecule type" value="Genomic_DNA"/>
</dbReference>